<dbReference type="HOGENOM" id="CLU_681083_0_0_9"/>
<dbReference type="EMBL" id="ACKZ01000020">
    <property type="protein sequence ID" value="EEW36933.1"/>
    <property type="molecule type" value="Genomic_DNA"/>
</dbReference>
<protein>
    <recommendedName>
        <fullName evidence="4">ABC-2 family transporter protein</fullName>
    </recommendedName>
</protein>
<dbReference type="Proteomes" id="UP000005926">
    <property type="component" value="Unassembled WGS sequence"/>
</dbReference>
<feature type="transmembrane region" description="Helical" evidence="1">
    <location>
        <begin position="295"/>
        <end position="313"/>
    </location>
</feature>
<reference evidence="2 3" key="1">
    <citation type="submission" date="2009-08" db="EMBL/GenBank/DDBJ databases">
        <authorList>
            <person name="Muzny D."/>
            <person name="Qin X."/>
            <person name="Deng J."/>
            <person name="Jiang H."/>
            <person name="Liu Y."/>
            <person name="Qu J."/>
            <person name="Song X.-Z."/>
            <person name="Zhang L."/>
            <person name="Thornton R."/>
            <person name="Coyle M."/>
            <person name="Francisco L."/>
            <person name="Jackson L."/>
            <person name="Javaid M."/>
            <person name="Korchina V."/>
            <person name="Kovar C."/>
            <person name="Mata R."/>
            <person name="Mathew T."/>
            <person name="Ngo R."/>
            <person name="Nguyen L."/>
            <person name="Nguyen N."/>
            <person name="Okwuonu G."/>
            <person name="Ongeri F."/>
            <person name="Pham C."/>
            <person name="Simmons D."/>
            <person name="Wilczek-Boney K."/>
            <person name="Hale W."/>
            <person name="Jakkamsetti A."/>
            <person name="Pham P."/>
            <person name="Ruth R."/>
            <person name="San Lucas F."/>
            <person name="Warren J."/>
            <person name="Zhang J."/>
            <person name="Zhao Z."/>
            <person name="Zhou C."/>
            <person name="Zhu D."/>
            <person name="Lee S."/>
            <person name="Bess C."/>
            <person name="Blankenburg K."/>
            <person name="Forbes L."/>
            <person name="Fu Q."/>
            <person name="Gubbala S."/>
            <person name="Hirani K."/>
            <person name="Jayaseelan J.C."/>
            <person name="Lara F."/>
            <person name="Munidasa M."/>
            <person name="Palculict T."/>
            <person name="Patil S."/>
            <person name="Pu L.-L."/>
            <person name="Saada N."/>
            <person name="Tang L."/>
            <person name="Weissenberger G."/>
            <person name="Zhu Y."/>
            <person name="Hemphill L."/>
            <person name="Shang Y."/>
            <person name="Youmans B."/>
            <person name="Ayvaz T."/>
            <person name="Ross M."/>
            <person name="Santibanez J."/>
            <person name="Aqrawi P."/>
            <person name="Gross S."/>
            <person name="Joshi V."/>
            <person name="Fowler G."/>
            <person name="Nazareth L."/>
            <person name="Reid J."/>
            <person name="Worley K."/>
            <person name="Petrosino J."/>
            <person name="Highlander S."/>
            <person name="Gibbs R."/>
        </authorList>
    </citation>
    <scope>NUCLEOTIDE SEQUENCE [LARGE SCALE GENOMIC DNA]</scope>
    <source>
        <strain evidence="2 3">ATCC 49175</strain>
    </source>
</reference>
<evidence type="ECO:0008006" key="4">
    <source>
        <dbReference type="Google" id="ProtNLM"/>
    </source>
</evidence>
<accession>C8NGV6</accession>
<feature type="transmembrane region" description="Helical" evidence="1">
    <location>
        <begin position="261"/>
        <end position="283"/>
    </location>
</feature>
<comment type="caution">
    <text evidence="2">The sequence shown here is derived from an EMBL/GenBank/DDBJ whole genome shotgun (WGS) entry which is preliminary data.</text>
</comment>
<keyword evidence="1" id="KW-0472">Membrane</keyword>
<organism evidence="2 3">
    <name type="scientific">Granulicatella adiacens ATCC 49175</name>
    <dbReference type="NCBI Taxonomy" id="638301"/>
    <lineage>
        <taxon>Bacteria</taxon>
        <taxon>Bacillati</taxon>
        <taxon>Bacillota</taxon>
        <taxon>Bacilli</taxon>
        <taxon>Lactobacillales</taxon>
        <taxon>Carnobacteriaceae</taxon>
        <taxon>Granulicatella</taxon>
    </lineage>
</organism>
<keyword evidence="1" id="KW-0812">Transmembrane</keyword>
<gene>
    <name evidence="2" type="ORF">HMPREF0444_1151</name>
</gene>
<dbReference type="STRING" id="638301.HMPREF0444_1151"/>
<dbReference type="AlphaFoldDB" id="C8NGV6"/>
<evidence type="ECO:0000256" key="1">
    <source>
        <dbReference type="SAM" id="Phobius"/>
    </source>
</evidence>
<evidence type="ECO:0000313" key="3">
    <source>
        <dbReference type="Proteomes" id="UP000005926"/>
    </source>
</evidence>
<sequence length="383" mass="45177">MKIQFIGFVLLMVVFLVMNFQQKSSLNELLNSTLNQGDKIHLILINEYEEEAKKRSLTETEEKWLEDAVAYHRSVTAFQKQDYKTYLKEQIHFWELRLELRDKEQSPLPIYNTIGFNPSKQEQLEYKNVKQYLMEFRSLEEQGRYQLDDILQMENRIFWMEWTRYTEPMMYWLPVLFSILLLFISPILLDDWKHRSMLAVKPIREWKYLLQKMSSYWLVNMALVILVLFVVFLVQSLSFGWDTFTSLLLVFRGDEEVLMLPLQFIGIVLLFAACVLLFLINLVAWCNQLSRNKMVGFIAGLMVIWAEPIFRSMKIYPSFADKLPLYYVNFGSVIQGMKDDFYATGTFTISNGCASLLVGAFVFFLFTVGTSCWQERQRRGGSV</sequence>
<keyword evidence="3" id="KW-1185">Reference proteome</keyword>
<name>C8NGV6_9LACT</name>
<evidence type="ECO:0000313" key="2">
    <source>
        <dbReference type="EMBL" id="EEW36933.1"/>
    </source>
</evidence>
<proteinExistence type="predicted"/>
<feature type="transmembrane region" description="Helical" evidence="1">
    <location>
        <begin position="169"/>
        <end position="189"/>
    </location>
</feature>
<keyword evidence="1" id="KW-1133">Transmembrane helix</keyword>
<feature type="transmembrane region" description="Helical" evidence="1">
    <location>
        <begin position="347"/>
        <end position="369"/>
    </location>
</feature>
<feature type="transmembrane region" description="Helical" evidence="1">
    <location>
        <begin position="217"/>
        <end position="241"/>
    </location>
</feature>